<feature type="region of interest" description="Disordered" evidence="4">
    <location>
        <begin position="835"/>
        <end position="908"/>
    </location>
</feature>
<dbReference type="Gene3D" id="2.60.34.10">
    <property type="entry name" value="Substrate Binding Domain Of DNAk, Chain A, domain 1"/>
    <property type="match status" value="1"/>
</dbReference>
<dbReference type="SUPFAM" id="SSF100934">
    <property type="entry name" value="Heat shock protein 70kD (HSP70), C-terminal subdomain"/>
    <property type="match status" value="2"/>
</dbReference>
<proteinExistence type="inferred from homology"/>
<name>K8F6B2_9CHLO</name>
<dbReference type="FunFam" id="3.90.640.10:FF:000004">
    <property type="entry name" value="Heat shock 70 kDa protein 4"/>
    <property type="match status" value="1"/>
</dbReference>
<comment type="similarity">
    <text evidence="3">Belongs to the heat shock protein 70 (TC 1.A.33) family. HSP110/SSE subfamily.</text>
</comment>
<dbReference type="Proteomes" id="UP000198341">
    <property type="component" value="Chromosome 16"/>
</dbReference>
<dbReference type="GO" id="GO:0005524">
    <property type="term" value="F:ATP binding"/>
    <property type="evidence" value="ECO:0007669"/>
    <property type="project" value="UniProtKB-KW"/>
</dbReference>
<feature type="compositionally biased region" description="Basic and acidic residues" evidence="4">
    <location>
        <begin position="854"/>
        <end position="872"/>
    </location>
</feature>
<dbReference type="Gene3D" id="3.30.420.40">
    <property type="match status" value="3"/>
</dbReference>
<feature type="compositionally biased region" description="Acidic residues" evidence="4">
    <location>
        <begin position="598"/>
        <end position="609"/>
    </location>
</feature>
<organism evidence="5 6">
    <name type="scientific">Bathycoccus prasinos</name>
    <dbReference type="NCBI Taxonomy" id="41875"/>
    <lineage>
        <taxon>Eukaryota</taxon>
        <taxon>Viridiplantae</taxon>
        <taxon>Chlorophyta</taxon>
        <taxon>Mamiellophyceae</taxon>
        <taxon>Mamiellales</taxon>
        <taxon>Bathycoccaceae</taxon>
        <taxon>Bathycoccus</taxon>
    </lineage>
</organism>
<dbReference type="Pfam" id="PF00012">
    <property type="entry name" value="HSP70"/>
    <property type="match status" value="2"/>
</dbReference>
<dbReference type="Gene3D" id="1.20.1270.10">
    <property type="match status" value="2"/>
</dbReference>
<evidence type="ECO:0000256" key="4">
    <source>
        <dbReference type="SAM" id="MobiDB-lite"/>
    </source>
</evidence>
<feature type="region of interest" description="Disordered" evidence="4">
    <location>
        <begin position="511"/>
        <end position="537"/>
    </location>
</feature>
<dbReference type="FunFam" id="1.20.1270.10:FF:000002">
    <property type="entry name" value="Heat shock 70 kDa protein 4"/>
    <property type="match status" value="1"/>
</dbReference>
<dbReference type="Gene3D" id="3.90.640.10">
    <property type="entry name" value="Actin, Chain A, domain 4"/>
    <property type="match status" value="1"/>
</dbReference>
<dbReference type="STRING" id="41875.K8F6B2"/>
<dbReference type="OrthoDB" id="434160at2759"/>
<dbReference type="InterPro" id="IPR029047">
    <property type="entry name" value="HSP70_peptide-bd_sf"/>
</dbReference>
<evidence type="ECO:0008006" key="7">
    <source>
        <dbReference type="Google" id="ProtNLM"/>
    </source>
</evidence>
<keyword evidence="6" id="KW-1185">Reference proteome</keyword>
<dbReference type="RefSeq" id="XP_007508733.1">
    <property type="nucleotide sequence ID" value="XM_007508671.1"/>
</dbReference>
<gene>
    <name evidence="5" type="ordered locus">Bathy16g00240</name>
</gene>
<dbReference type="Gene3D" id="3.30.30.30">
    <property type="match status" value="1"/>
</dbReference>
<keyword evidence="1" id="KW-0547">Nucleotide-binding</keyword>
<dbReference type="InterPro" id="IPR043129">
    <property type="entry name" value="ATPase_NBD"/>
</dbReference>
<dbReference type="InterPro" id="IPR018181">
    <property type="entry name" value="Heat_shock_70_CS"/>
</dbReference>
<evidence type="ECO:0000256" key="1">
    <source>
        <dbReference type="ARBA" id="ARBA00022741"/>
    </source>
</evidence>
<dbReference type="AlphaFoldDB" id="K8F6B2"/>
<protein>
    <recommendedName>
        <fullName evidence="7">Heat shock protein 70</fullName>
    </recommendedName>
</protein>
<dbReference type="KEGG" id="bpg:Bathy16g00240"/>
<dbReference type="PROSITE" id="PS00329">
    <property type="entry name" value="HSP70_2"/>
    <property type="match status" value="1"/>
</dbReference>
<evidence type="ECO:0000256" key="2">
    <source>
        <dbReference type="ARBA" id="ARBA00022840"/>
    </source>
</evidence>
<evidence type="ECO:0000313" key="5">
    <source>
        <dbReference type="EMBL" id="CCO20350.1"/>
    </source>
</evidence>
<dbReference type="SUPFAM" id="SSF100920">
    <property type="entry name" value="Heat shock protein 70kD (HSP70), peptide-binding domain"/>
    <property type="match status" value="1"/>
</dbReference>
<dbReference type="FunFam" id="3.30.420.40:FF:000171">
    <property type="entry name" value="Heat shock 70 kDa protein 4"/>
    <property type="match status" value="1"/>
</dbReference>
<feature type="compositionally biased region" description="Basic and acidic residues" evidence="4">
    <location>
        <begin position="576"/>
        <end position="597"/>
    </location>
</feature>
<reference evidence="5 6" key="1">
    <citation type="submission" date="2011-10" db="EMBL/GenBank/DDBJ databases">
        <authorList>
            <person name="Genoscope - CEA"/>
        </authorList>
    </citation>
    <scope>NUCLEOTIDE SEQUENCE [LARGE SCALE GENOMIC DNA]</scope>
    <source>
        <strain evidence="5 6">RCC 1105</strain>
    </source>
</reference>
<accession>K8F6B2</accession>
<dbReference type="FunFam" id="3.30.30.30:FF:000001">
    <property type="entry name" value="heat shock 70 kDa protein-like"/>
    <property type="match status" value="1"/>
</dbReference>
<dbReference type="GO" id="GO:0140662">
    <property type="term" value="F:ATP-dependent protein folding chaperone"/>
    <property type="evidence" value="ECO:0007669"/>
    <property type="project" value="InterPro"/>
</dbReference>
<dbReference type="PANTHER" id="PTHR45639">
    <property type="entry name" value="HSC70CB, ISOFORM G-RELATED"/>
    <property type="match status" value="1"/>
</dbReference>
<evidence type="ECO:0000313" key="6">
    <source>
        <dbReference type="Proteomes" id="UP000198341"/>
    </source>
</evidence>
<keyword evidence="2" id="KW-0067">ATP-binding</keyword>
<dbReference type="PANTHER" id="PTHR45639:SF4">
    <property type="entry name" value="HSC70CB, ISOFORM G"/>
    <property type="match status" value="1"/>
</dbReference>
<sequence length="908" mass="102072">MSVAGIDFGSKSNVVALARRKGIDVVMNEESKRETPSLINFGDNKNLMMILMMMKMIGVNRPKQRGARGSRRKKKKKLPSFFLLFPSFLETTFRLFDHQQTDTEFRGKEEEQRFVGCAAGDKINMQPTNTVACLKRLIGKKFSDPTVQEDIKEFLYPVKGDKKTDNIIVTVEYMGKQREFSPEQLLGMILSDLKRIAELDNEGIKITDCVLSVPIFFDDVQRRAMIDAASICGLNVMRLMHETTATALAYGIFKTQEFTEKPVRVAFVDIGHSAMQCSVVEFTSKGLKVLSTGYDTNLGGGAFDNAMFHHFCEEFKEKFKIDVKSNPRASFRLKSAIEKTKKVLSANPEAPINIECLMNDVDVRSMITRDKMEELAQNELNGLMGPVRQMVVDAKLDIADIASVELVGNASRIQSIQKALEDFFQKPISRTLNASESVARGCALQGAMLSPLFRVREFDVIDAFAFPVKMSWPGDAKGEVKDVELFEKYNPIPSTKQMTFLKAKQFTVQATTKTDESSEESSLGTFDIGPLPAVPKGKDKHNVKLKVKLNLNGLVECTEAQVWEEYEEEVQVPIVEEPKKKEEPKKTEGDASEKMETEGGEEGGEDGEQKEEGKEEAAKEEEPEETKPKFKIEIKKKTKKTDVPIKSTYTGGLPDKVLEKCKQEEFDMALQDKVMEETKERKNAVEAYVYSMRSKLEEGGQLFDYVKEDVRTSFKELLNNTEDWLYEDGEDETKGVYVKKLEELSTIGNPIEERYNEEHKRPGAIAALESSCQMIKQTSQDEAHAHIDAEDLKKVQKECDDAAKWLAEKVELQSALQKTDDCVLKSEDIEKKRSVLERFATPILSRPKPKPKPKKEEKKEKKEGEEEEKLNGDAEMEDGDAGAAAAEGEDAPMEEDAKPAAGSAEDLD</sequence>
<dbReference type="EMBL" id="FO082263">
    <property type="protein sequence ID" value="CCO20350.1"/>
    <property type="molecule type" value="Genomic_DNA"/>
</dbReference>
<dbReference type="GO" id="GO:0005829">
    <property type="term" value="C:cytosol"/>
    <property type="evidence" value="ECO:0007669"/>
    <property type="project" value="TreeGrafter"/>
</dbReference>
<dbReference type="GO" id="GO:0005634">
    <property type="term" value="C:nucleus"/>
    <property type="evidence" value="ECO:0007669"/>
    <property type="project" value="TreeGrafter"/>
</dbReference>
<feature type="region of interest" description="Disordered" evidence="4">
    <location>
        <begin position="575"/>
        <end position="633"/>
    </location>
</feature>
<dbReference type="SUPFAM" id="SSF53067">
    <property type="entry name" value="Actin-like ATPase domain"/>
    <property type="match status" value="2"/>
</dbReference>
<dbReference type="GeneID" id="19011224"/>
<evidence type="ECO:0000256" key="3">
    <source>
        <dbReference type="ARBA" id="ARBA00061090"/>
    </source>
</evidence>
<dbReference type="eggNOG" id="KOG0103">
    <property type="taxonomic scope" value="Eukaryota"/>
</dbReference>
<dbReference type="InterPro" id="IPR029048">
    <property type="entry name" value="HSP70_C_sf"/>
</dbReference>
<dbReference type="InterPro" id="IPR013126">
    <property type="entry name" value="Hsp_70_fam"/>
</dbReference>